<evidence type="ECO:0000313" key="7">
    <source>
        <dbReference type="EMBL" id="MDZ7551733.1"/>
    </source>
</evidence>
<keyword evidence="5" id="KW-0030">Aminoacyl-tRNA synthetase</keyword>
<dbReference type="Proteomes" id="UP001294612">
    <property type="component" value="Unassembled WGS sequence"/>
</dbReference>
<evidence type="ECO:0000256" key="3">
    <source>
        <dbReference type="ARBA" id="ARBA00022840"/>
    </source>
</evidence>
<keyword evidence="2" id="KW-0547">Nucleotide-binding</keyword>
<feature type="non-terminal residue" evidence="7">
    <location>
        <position position="79"/>
    </location>
</feature>
<dbReference type="Gene3D" id="1.10.730.10">
    <property type="entry name" value="Isoleucyl-tRNA Synthetase, Domain 1"/>
    <property type="match status" value="1"/>
</dbReference>
<evidence type="ECO:0000256" key="1">
    <source>
        <dbReference type="ARBA" id="ARBA00022598"/>
    </source>
</evidence>
<organism evidence="7 8">
    <name type="scientific">Helicobacter pylori</name>
    <name type="common">Campylobacter pylori</name>
    <dbReference type="NCBI Taxonomy" id="210"/>
    <lineage>
        <taxon>Bacteria</taxon>
        <taxon>Pseudomonadati</taxon>
        <taxon>Campylobacterota</taxon>
        <taxon>Epsilonproteobacteria</taxon>
        <taxon>Campylobacterales</taxon>
        <taxon>Helicobacteraceae</taxon>
        <taxon>Helicobacter</taxon>
    </lineage>
</organism>
<keyword evidence="3" id="KW-0067">ATP-binding</keyword>
<proteinExistence type="predicted"/>
<sequence length="79" mass="9336">LSTTHLENNKNFANKIFNAVSYLKLKQEAFKDKERLDEYQTPLGRYAKSRLNSATKEARNALANYRFNDATTLLYRFLW</sequence>
<evidence type="ECO:0000256" key="5">
    <source>
        <dbReference type="ARBA" id="ARBA00023146"/>
    </source>
</evidence>
<evidence type="ECO:0000259" key="6">
    <source>
        <dbReference type="Pfam" id="PF08264"/>
    </source>
</evidence>
<evidence type="ECO:0000256" key="2">
    <source>
        <dbReference type="ARBA" id="ARBA00022741"/>
    </source>
</evidence>
<keyword evidence="1 7" id="KW-0436">Ligase</keyword>
<feature type="domain" description="Methionyl/Valyl/Leucyl/Isoleucyl-tRNA synthetase anticodon-binding" evidence="6">
    <location>
        <begin position="45"/>
        <end position="79"/>
    </location>
</feature>
<gene>
    <name evidence="7" type="ORF">RGC63_08660</name>
</gene>
<dbReference type="GO" id="GO:0006418">
    <property type="term" value="P:tRNA aminoacylation for protein translation"/>
    <property type="evidence" value="ECO:0007669"/>
    <property type="project" value="InterPro"/>
</dbReference>
<name>A0AAW9KJX4_HELPX</name>
<dbReference type="InterPro" id="IPR013155">
    <property type="entry name" value="M/V/L/I-tRNA-synth_anticd-bd"/>
</dbReference>
<feature type="non-terminal residue" evidence="7">
    <location>
        <position position="1"/>
    </location>
</feature>
<protein>
    <submittedName>
        <fullName evidence="7">Class I tRNA ligase family protein</fullName>
    </submittedName>
</protein>
<dbReference type="GO" id="GO:0005524">
    <property type="term" value="F:ATP binding"/>
    <property type="evidence" value="ECO:0007669"/>
    <property type="project" value="UniProtKB-KW"/>
</dbReference>
<dbReference type="EMBL" id="JAXMRN010000209">
    <property type="protein sequence ID" value="MDZ7551733.1"/>
    <property type="molecule type" value="Genomic_DNA"/>
</dbReference>
<accession>A0AAW9KJX4</accession>
<dbReference type="AlphaFoldDB" id="A0AAW9KJX4"/>
<dbReference type="Pfam" id="PF08264">
    <property type="entry name" value="Anticodon_1"/>
    <property type="match status" value="1"/>
</dbReference>
<evidence type="ECO:0000256" key="4">
    <source>
        <dbReference type="ARBA" id="ARBA00022917"/>
    </source>
</evidence>
<dbReference type="RefSeq" id="WP_322538290.1">
    <property type="nucleotide sequence ID" value="NZ_JAXMRN010000209.1"/>
</dbReference>
<keyword evidence="4" id="KW-0648">Protein biosynthesis</keyword>
<comment type="caution">
    <text evidence="7">The sequence shown here is derived from an EMBL/GenBank/DDBJ whole genome shotgun (WGS) entry which is preliminary data.</text>
</comment>
<dbReference type="GO" id="GO:0004812">
    <property type="term" value="F:aminoacyl-tRNA ligase activity"/>
    <property type="evidence" value="ECO:0007669"/>
    <property type="project" value="UniProtKB-KW"/>
</dbReference>
<dbReference type="SUPFAM" id="SSF47323">
    <property type="entry name" value="Anticodon-binding domain of a subclass of class I aminoacyl-tRNA synthetases"/>
    <property type="match status" value="1"/>
</dbReference>
<dbReference type="InterPro" id="IPR009080">
    <property type="entry name" value="tRNAsynth_Ia_anticodon-bd"/>
</dbReference>
<evidence type="ECO:0000313" key="8">
    <source>
        <dbReference type="Proteomes" id="UP001294612"/>
    </source>
</evidence>
<reference evidence="7" key="1">
    <citation type="submission" date="2023-10" db="EMBL/GenBank/DDBJ databases">
        <title>First insite into the whole-genome sequence variations in clarithromycin resistant Helicobacter pylori clinical isolates in Russia.</title>
        <authorList>
            <person name="Starkova D.A."/>
            <person name="Svarval A.V."/>
            <person name="Polev D.E."/>
            <person name="Saitova A.T."/>
            <person name="Gladyshev N.S."/>
            <person name="Egorova S.A."/>
        </authorList>
    </citation>
    <scope>NUCLEOTIDE SEQUENCE</scope>
    <source>
        <strain evidence="7">HP290</strain>
    </source>
</reference>